<organism evidence="1 2">
    <name type="scientific">Succinatimonas hippei (strain DSM 22608 / JCM 16073 / KCTC 15190 / YIT 12066)</name>
    <dbReference type="NCBI Taxonomy" id="762983"/>
    <lineage>
        <taxon>Bacteria</taxon>
        <taxon>Pseudomonadati</taxon>
        <taxon>Pseudomonadota</taxon>
        <taxon>Gammaproteobacteria</taxon>
        <taxon>Aeromonadales</taxon>
        <taxon>Succinivibrionaceae</taxon>
        <taxon>Succinatimonas</taxon>
    </lineage>
</organism>
<sequence>MLENFIRAYADRMAFPSELIKEAAASDDKQFVLTLAGKFCVLNEIALEDRVYAQAIMAFDKSSDDTLSLIKNTRNKLRNRGGEYGFIIIDDKTGAIGFYAAICLNDCDVGSFFNFMQALLRVGAAVSGIEDSQAYLDKVEAYREFDFEKWLKNAGISREVLASLGFCIAFNDVSVLIHLIESNKSVHLVSLIASDVKGTGFVQSIANNAAFNALKGFVVRGNALYFESIICAPDFAPEDFSSFLANHASDAKNAVSVYKQSIKSEEISTDSAVDESMQDSVLSVLRQNFLEV</sequence>
<protein>
    <submittedName>
        <fullName evidence="1">Uncharacterized protein</fullName>
    </submittedName>
</protein>
<dbReference type="AlphaFoldDB" id="E8LK92"/>
<evidence type="ECO:0000313" key="1">
    <source>
        <dbReference type="EMBL" id="EFY07089.1"/>
    </source>
</evidence>
<dbReference type="EMBL" id="AEVO01000052">
    <property type="protein sequence ID" value="EFY07089.1"/>
    <property type="molecule type" value="Genomic_DNA"/>
</dbReference>
<reference evidence="1 2" key="1">
    <citation type="submission" date="2011-01" db="EMBL/GenBank/DDBJ databases">
        <authorList>
            <person name="Weinstock G."/>
            <person name="Sodergren E."/>
            <person name="Clifton S."/>
            <person name="Fulton L."/>
            <person name="Fulton B."/>
            <person name="Courtney L."/>
            <person name="Fronick C."/>
            <person name="Harrison M."/>
            <person name="Strong C."/>
            <person name="Farmer C."/>
            <person name="Delahaunty K."/>
            <person name="Markovic C."/>
            <person name="Hall O."/>
            <person name="Minx P."/>
            <person name="Tomlinson C."/>
            <person name="Mitreva M."/>
            <person name="Hou S."/>
            <person name="Chen J."/>
            <person name="Wollam A."/>
            <person name="Pepin K.H."/>
            <person name="Johnson M."/>
            <person name="Bhonagiri V."/>
            <person name="Zhang X."/>
            <person name="Suruliraj S."/>
            <person name="Warren W."/>
            <person name="Chinwalla A."/>
            <person name="Mardis E.R."/>
            <person name="Wilson R.K."/>
        </authorList>
    </citation>
    <scope>NUCLEOTIDE SEQUENCE [LARGE SCALE GENOMIC DNA]</scope>
    <source>
        <strain evidence="2">DSM 22608 / JCM 16073 / KCTC 15190 / YIT 12066</strain>
    </source>
</reference>
<gene>
    <name evidence="1" type="ORF">HMPREF9444_01129</name>
</gene>
<comment type="caution">
    <text evidence="1">The sequence shown here is derived from an EMBL/GenBank/DDBJ whole genome shotgun (WGS) entry which is preliminary data.</text>
</comment>
<dbReference type="STRING" id="762983.HMPREF9444_01129"/>
<keyword evidence="2" id="KW-1185">Reference proteome</keyword>
<dbReference type="RefSeq" id="WP_009143330.1">
    <property type="nucleotide sequence ID" value="NZ_GL830989.1"/>
</dbReference>
<dbReference type="HOGENOM" id="CLU_952923_0_0_6"/>
<dbReference type="Proteomes" id="UP000018458">
    <property type="component" value="Unassembled WGS sequence"/>
</dbReference>
<accession>E8LK92</accession>
<evidence type="ECO:0000313" key="2">
    <source>
        <dbReference type="Proteomes" id="UP000018458"/>
    </source>
</evidence>
<name>E8LK92_SUCHY</name>
<proteinExistence type="predicted"/>